<feature type="region of interest" description="Disordered" evidence="1">
    <location>
        <begin position="34"/>
        <end position="74"/>
    </location>
</feature>
<keyword evidence="3" id="KW-1185">Reference proteome</keyword>
<protein>
    <submittedName>
        <fullName evidence="2">Uncharacterized protein</fullName>
    </submittedName>
</protein>
<comment type="caution">
    <text evidence="2">The sequence shown here is derived from an EMBL/GenBank/DDBJ whole genome shotgun (WGS) entry which is preliminary data.</text>
</comment>
<accession>A0ABD0N6Q2</accession>
<sequence length="74" mass="7990">EPQQNTHSTHNRTWNHSAGKPCCFLYFPFGESSQWDASSTGSSPGGPGYPRRDQVGSGRMEVNGADYSLNAGRG</sequence>
<dbReference type="AlphaFoldDB" id="A0ABD0N6Q2"/>
<gene>
    <name evidence="2" type="ORF">M9458_047777</name>
</gene>
<evidence type="ECO:0000256" key="1">
    <source>
        <dbReference type="SAM" id="MobiDB-lite"/>
    </source>
</evidence>
<feature type="non-terminal residue" evidence="2">
    <location>
        <position position="74"/>
    </location>
</feature>
<proteinExistence type="predicted"/>
<evidence type="ECO:0000313" key="3">
    <source>
        <dbReference type="Proteomes" id="UP001529510"/>
    </source>
</evidence>
<dbReference type="Proteomes" id="UP001529510">
    <property type="component" value="Unassembled WGS sequence"/>
</dbReference>
<feature type="non-terminal residue" evidence="2">
    <location>
        <position position="1"/>
    </location>
</feature>
<organism evidence="2 3">
    <name type="scientific">Cirrhinus mrigala</name>
    <name type="common">Mrigala</name>
    <dbReference type="NCBI Taxonomy" id="683832"/>
    <lineage>
        <taxon>Eukaryota</taxon>
        <taxon>Metazoa</taxon>
        <taxon>Chordata</taxon>
        <taxon>Craniata</taxon>
        <taxon>Vertebrata</taxon>
        <taxon>Euteleostomi</taxon>
        <taxon>Actinopterygii</taxon>
        <taxon>Neopterygii</taxon>
        <taxon>Teleostei</taxon>
        <taxon>Ostariophysi</taxon>
        <taxon>Cypriniformes</taxon>
        <taxon>Cyprinidae</taxon>
        <taxon>Labeoninae</taxon>
        <taxon>Labeonini</taxon>
        <taxon>Cirrhinus</taxon>
    </lineage>
</organism>
<evidence type="ECO:0000313" key="2">
    <source>
        <dbReference type="EMBL" id="KAL0156531.1"/>
    </source>
</evidence>
<dbReference type="EMBL" id="JAMKFB020000024">
    <property type="protein sequence ID" value="KAL0156531.1"/>
    <property type="molecule type" value="Genomic_DNA"/>
</dbReference>
<name>A0ABD0N6Q2_CIRMR</name>
<reference evidence="2 3" key="1">
    <citation type="submission" date="2024-05" db="EMBL/GenBank/DDBJ databases">
        <title>Genome sequencing and assembly of Indian major carp, Cirrhinus mrigala (Hamilton, 1822).</title>
        <authorList>
            <person name="Mohindra V."/>
            <person name="Chowdhury L.M."/>
            <person name="Lal K."/>
            <person name="Jena J.K."/>
        </authorList>
    </citation>
    <scope>NUCLEOTIDE SEQUENCE [LARGE SCALE GENOMIC DNA]</scope>
    <source>
        <strain evidence="2">CM1030</strain>
        <tissue evidence="2">Blood</tissue>
    </source>
</reference>